<dbReference type="EMBL" id="UYSL01019844">
    <property type="protein sequence ID" value="VDL70533.1"/>
    <property type="molecule type" value="Genomic_DNA"/>
</dbReference>
<sequence length="195" mass="22275">MADDECRGDTLEDRSVPVKNPFGKKDFVVKLPARCDLLNPADEAKALAAVRWFTAYTLKPHMMVWLSGLAAKLSNKEFADEMKAGLCGIEHCVDELAATITGDVPSQSFHEKVWRHVPDLLFPRHDWAELTRRLMPLMINHFTSIRCMKVVEANTCRRDPLEQGDFFDHILSKRSGRLEKRRLTADAMLNTITYM</sequence>
<dbReference type="WBParaSite" id="NBR_0000694301-mRNA-1">
    <property type="protein sequence ID" value="NBR_0000694301-mRNA-1"/>
    <property type="gene ID" value="NBR_0000694301"/>
</dbReference>
<evidence type="ECO:0000313" key="3">
    <source>
        <dbReference type="WBParaSite" id="NBR_0000694301-mRNA-1"/>
    </source>
</evidence>
<organism evidence="3">
    <name type="scientific">Nippostrongylus brasiliensis</name>
    <name type="common">Rat hookworm</name>
    <dbReference type="NCBI Taxonomy" id="27835"/>
    <lineage>
        <taxon>Eukaryota</taxon>
        <taxon>Metazoa</taxon>
        <taxon>Ecdysozoa</taxon>
        <taxon>Nematoda</taxon>
        <taxon>Chromadorea</taxon>
        <taxon>Rhabditida</taxon>
        <taxon>Rhabditina</taxon>
        <taxon>Rhabditomorpha</taxon>
        <taxon>Strongyloidea</taxon>
        <taxon>Heligmosomidae</taxon>
        <taxon>Nippostrongylus</taxon>
    </lineage>
</organism>
<reference evidence="1 2" key="2">
    <citation type="submission" date="2018-11" db="EMBL/GenBank/DDBJ databases">
        <authorList>
            <consortium name="Pathogen Informatics"/>
        </authorList>
    </citation>
    <scope>NUCLEOTIDE SEQUENCE [LARGE SCALE GENOMIC DNA]</scope>
</reference>
<protein>
    <submittedName>
        <fullName evidence="3">Retrotransposon protein</fullName>
    </submittedName>
</protein>
<evidence type="ECO:0000313" key="1">
    <source>
        <dbReference type="EMBL" id="VDL70533.1"/>
    </source>
</evidence>
<dbReference type="AlphaFoldDB" id="A0A0N4XVU0"/>
<dbReference type="Proteomes" id="UP000271162">
    <property type="component" value="Unassembled WGS sequence"/>
</dbReference>
<accession>A0A0N4XVU0</accession>
<reference evidence="3" key="1">
    <citation type="submission" date="2017-02" db="UniProtKB">
        <authorList>
            <consortium name="WormBaseParasite"/>
        </authorList>
    </citation>
    <scope>IDENTIFICATION</scope>
</reference>
<gene>
    <name evidence="1" type="ORF">NBR_LOCUS6944</name>
</gene>
<dbReference type="STRING" id="27835.A0A0N4XVU0"/>
<keyword evidence="2" id="KW-1185">Reference proteome</keyword>
<proteinExistence type="predicted"/>
<name>A0A0N4XVU0_NIPBR</name>
<evidence type="ECO:0000313" key="2">
    <source>
        <dbReference type="Proteomes" id="UP000271162"/>
    </source>
</evidence>